<dbReference type="AlphaFoldDB" id="A0A8E2AQM4"/>
<sequence>MKSITPNSRRALKHPAIHHSSSLSIAMGFKCDDFKVITTYSLQNPRCLEKFQQKALDMWPVFALYEDSWPLNIWIHYYLKVTSRRHRRSLACRARPYHSHSLSTLISNIKWSGNHRGSSTVHLCDMPHFVTVCGFLHKLRLVHLLPKFYNAGIEDGTCIRVLSELTDPAQISLFLNQRMHVSTNETQALVSGLMKMRM</sequence>
<evidence type="ECO:0000313" key="1">
    <source>
        <dbReference type="EMBL" id="OCH86312.1"/>
    </source>
</evidence>
<dbReference type="Proteomes" id="UP000250043">
    <property type="component" value="Unassembled WGS sequence"/>
</dbReference>
<keyword evidence="2" id="KW-1185">Reference proteome</keyword>
<reference evidence="1 2" key="1">
    <citation type="submission" date="2016-07" db="EMBL/GenBank/DDBJ databases">
        <title>Draft genome of the white-rot fungus Obba rivulosa 3A-2.</title>
        <authorList>
            <consortium name="DOE Joint Genome Institute"/>
            <person name="Miettinen O."/>
            <person name="Riley R."/>
            <person name="Acob R."/>
            <person name="Barry K."/>
            <person name="Cullen D."/>
            <person name="De Vries R."/>
            <person name="Hainaut M."/>
            <person name="Hatakka A."/>
            <person name="Henrissat B."/>
            <person name="Hilden K."/>
            <person name="Kuo R."/>
            <person name="Labutti K."/>
            <person name="Lipzen A."/>
            <person name="Makela M.R."/>
            <person name="Sandor L."/>
            <person name="Spatafora J.W."/>
            <person name="Grigoriev I.V."/>
            <person name="Hibbett D.S."/>
        </authorList>
    </citation>
    <scope>NUCLEOTIDE SEQUENCE [LARGE SCALE GENOMIC DNA]</scope>
    <source>
        <strain evidence="1 2">3A-2</strain>
    </source>
</reference>
<evidence type="ECO:0000313" key="2">
    <source>
        <dbReference type="Proteomes" id="UP000250043"/>
    </source>
</evidence>
<accession>A0A8E2AQM4</accession>
<name>A0A8E2AQM4_9APHY</name>
<organism evidence="1 2">
    <name type="scientific">Obba rivulosa</name>
    <dbReference type="NCBI Taxonomy" id="1052685"/>
    <lineage>
        <taxon>Eukaryota</taxon>
        <taxon>Fungi</taxon>
        <taxon>Dikarya</taxon>
        <taxon>Basidiomycota</taxon>
        <taxon>Agaricomycotina</taxon>
        <taxon>Agaricomycetes</taxon>
        <taxon>Polyporales</taxon>
        <taxon>Gelatoporiaceae</taxon>
        <taxon>Obba</taxon>
    </lineage>
</organism>
<dbReference type="EMBL" id="KV722534">
    <property type="protein sequence ID" value="OCH86312.1"/>
    <property type="molecule type" value="Genomic_DNA"/>
</dbReference>
<proteinExistence type="predicted"/>
<gene>
    <name evidence="1" type="ORF">OBBRIDRAFT_855353</name>
</gene>
<protein>
    <submittedName>
        <fullName evidence="1">Uncharacterized protein</fullName>
    </submittedName>
</protein>